<comment type="caution">
    <text evidence="2">The sequence shown here is derived from an EMBL/GenBank/DDBJ whole genome shotgun (WGS) entry which is preliminary data.</text>
</comment>
<protein>
    <submittedName>
        <fullName evidence="2">Uncharacterized protein DUF4145</fullName>
    </submittedName>
</protein>
<evidence type="ECO:0000313" key="2">
    <source>
        <dbReference type="EMBL" id="RZU38706.1"/>
    </source>
</evidence>
<sequence length="252" mass="28463">MRRHLWKSHISPSSCPLWGCPVCSRGSLRLRRESLNYEETVASKRSQQSVDWCPEEIEFTFNAWADCINENCKQSFAIAGIGGIEQEYTGDEDGSTEWVTFFYPKIVTPTLRMIEIPSRCPKAVKQILEDAFACFWSQPDACAGRIRVAIEALLSHIGIPTEETKENGKQVDLTLHRRIELYTNENPLVGQQLMAIKWLGNAGSHSSTLTKDDILDALELLENSLVEILDKRSEKMAELAKRINAKHNPKAS</sequence>
<reference evidence="2 3" key="1">
    <citation type="submission" date="2019-02" db="EMBL/GenBank/DDBJ databases">
        <title>Genomic Encyclopedia of Type Strains, Phase IV (KMG-IV): sequencing the most valuable type-strain genomes for metagenomic binning, comparative biology and taxonomic classification.</title>
        <authorList>
            <person name="Goeker M."/>
        </authorList>
    </citation>
    <scope>NUCLEOTIDE SEQUENCE [LARGE SCALE GENOMIC DNA]</scope>
    <source>
        <strain evidence="2 3">DSM 105135</strain>
    </source>
</reference>
<keyword evidence="3" id="KW-1185">Reference proteome</keyword>
<dbReference type="OrthoDB" id="4558460at2"/>
<dbReference type="AlphaFoldDB" id="A0A4V2G3X4"/>
<dbReference type="Proteomes" id="UP000292423">
    <property type="component" value="Unassembled WGS sequence"/>
</dbReference>
<proteinExistence type="predicted"/>
<dbReference type="Pfam" id="PF13643">
    <property type="entry name" value="DUF4145"/>
    <property type="match status" value="1"/>
</dbReference>
<gene>
    <name evidence="2" type="ORF">EV700_2641</name>
</gene>
<evidence type="ECO:0000259" key="1">
    <source>
        <dbReference type="Pfam" id="PF13643"/>
    </source>
</evidence>
<evidence type="ECO:0000313" key="3">
    <source>
        <dbReference type="Proteomes" id="UP000292423"/>
    </source>
</evidence>
<name>A0A4V2G3X4_9GAMM</name>
<organism evidence="2 3">
    <name type="scientific">Fluviicoccus keumensis</name>
    <dbReference type="NCBI Taxonomy" id="1435465"/>
    <lineage>
        <taxon>Bacteria</taxon>
        <taxon>Pseudomonadati</taxon>
        <taxon>Pseudomonadota</taxon>
        <taxon>Gammaproteobacteria</taxon>
        <taxon>Moraxellales</taxon>
        <taxon>Moraxellaceae</taxon>
        <taxon>Fluviicoccus</taxon>
    </lineage>
</organism>
<feature type="domain" description="DUF4145" evidence="1">
    <location>
        <begin position="130"/>
        <end position="222"/>
    </location>
</feature>
<dbReference type="InterPro" id="IPR025285">
    <property type="entry name" value="DUF4145"/>
</dbReference>
<dbReference type="EMBL" id="SHKX01000013">
    <property type="protein sequence ID" value="RZU38706.1"/>
    <property type="molecule type" value="Genomic_DNA"/>
</dbReference>
<accession>A0A4V2G3X4</accession>